<accession>A0A2S8FBF2</accession>
<organism evidence="5 6">
    <name type="scientific">Blastopirellula marina</name>
    <dbReference type="NCBI Taxonomy" id="124"/>
    <lineage>
        <taxon>Bacteria</taxon>
        <taxon>Pseudomonadati</taxon>
        <taxon>Planctomycetota</taxon>
        <taxon>Planctomycetia</taxon>
        <taxon>Pirellulales</taxon>
        <taxon>Pirellulaceae</taxon>
        <taxon>Blastopirellula</taxon>
    </lineage>
</organism>
<evidence type="ECO:0000313" key="5">
    <source>
        <dbReference type="EMBL" id="PQO29462.1"/>
    </source>
</evidence>
<dbReference type="PANTHER" id="PTHR42693:SF53">
    <property type="entry name" value="ENDO-4-O-SULFATASE"/>
    <property type="match status" value="1"/>
</dbReference>
<dbReference type="EMBL" id="PUHY01000015">
    <property type="protein sequence ID" value="PQO29462.1"/>
    <property type="molecule type" value="Genomic_DNA"/>
</dbReference>
<feature type="chain" id="PRO_5015460398" evidence="3">
    <location>
        <begin position="27"/>
        <end position="587"/>
    </location>
</feature>
<dbReference type="CDD" id="cd16146">
    <property type="entry name" value="ARS_like"/>
    <property type="match status" value="1"/>
</dbReference>
<gene>
    <name evidence="5" type="ORF">C5Y83_25695</name>
</gene>
<keyword evidence="3" id="KW-0732">Signal</keyword>
<evidence type="ECO:0000313" key="6">
    <source>
        <dbReference type="Proteomes" id="UP000238322"/>
    </source>
</evidence>
<dbReference type="RefSeq" id="WP_105332656.1">
    <property type="nucleotide sequence ID" value="NZ_PUHY01000015.1"/>
</dbReference>
<dbReference type="Gene3D" id="3.40.720.10">
    <property type="entry name" value="Alkaline Phosphatase, subunit A"/>
    <property type="match status" value="1"/>
</dbReference>
<comment type="caution">
    <text evidence="5">The sequence shown here is derived from an EMBL/GenBank/DDBJ whole genome shotgun (WGS) entry which is preliminary data.</text>
</comment>
<feature type="signal peptide" evidence="3">
    <location>
        <begin position="1"/>
        <end position="26"/>
    </location>
</feature>
<protein>
    <submittedName>
        <fullName evidence="5">N-acetylgalactosamine 6-sulfate sulfatase</fullName>
    </submittedName>
</protein>
<evidence type="ECO:0000256" key="1">
    <source>
        <dbReference type="ARBA" id="ARBA00008779"/>
    </source>
</evidence>
<dbReference type="GO" id="GO:0004065">
    <property type="term" value="F:arylsulfatase activity"/>
    <property type="evidence" value="ECO:0007669"/>
    <property type="project" value="TreeGrafter"/>
</dbReference>
<feature type="domain" description="Sulfatase N-terminal" evidence="4">
    <location>
        <begin position="32"/>
        <end position="339"/>
    </location>
</feature>
<dbReference type="Pfam" id="PF00884">
    <property type="entry name" value="Sulfatase"/>
    <property type="match status" value="1"/>
</dbReference>
<name>A0A2S8FBF2_9BACT</name>
<keyword evidence="2" id="KW-0378">Hydrolase</keyword>
<dbReference type="SUPFAM" id="SSF53649">
    <property type="entry name" value="Alkaline phosphatase-like"/>
    <property type="match status" value="1"/>
</dbReference>
<dbReference type="InterPro" id="IPR000917">
    <property type="entry name" value="Sulfatase_N"/>
</dbReference>
<dbReference type="InterPro" id="IPR017850">
    <property type="entry name" value="Alkaline_phosphatase_core_sf"/>
</dbReference>
<evidence type="ECO:0000256" key="3">
    <source>
        <dbReference type="SAM" id="SignalP"/>
    </source>
</evidence>
<evidence type="ECO:0000259" key="4">
    <source>
        <dbReference type="Pfam" id="PF00884"/>
    </source>
</evidence>
<comment type="similarity">
    <text evidence="1">Belongs to the sulfatase family.</text>
</comment>
<reference evidence="5 6" key="1">
    <citation type="submission" date="2018-02" db="EMBL/GenBank/DDBJ databases">
        <title>Comparative genomes isolates from brazilian mangrove.</title>
        <authorList>
            <person name="Araujo J.E."/>
            <person name="Taketani R.G."/>
            <person name="Silva M.C.P."/>
            <person name="Loureco M.V."/>
            <person name="Andreote F.D."/>
        </authorList>
    </citation>
    <scope>NUCLEOTIDE SEQUENCE [LARGE SCALE GENOMIC DNA]</scope>
    <source>
        <strain evidence="5 6">Hex-1 MGV</strain>
    </source>
</reference>
<dbReference type="Proteomes" id="UP000238322">
    <property type="component" value="Unassembled WGS sequence"/>
</dbReference>
<evidence type="ECO:0000256" key="2">
    <source>
        <dbReference type="ARBA" id="ARBA00022801"/>
    </source>
</evidence>
<dbReference type="InterPro" id="IPR050738">
    <property type="entry name" value="Sulfatase"/>
</dbReference>
<sequence>MPRRLTLFTFLASLLILPWLASHTFAAEPSRPNVVMILTDDQGWGDLSIHGNKNIDTPNIDQLAKDGARFDWFYVCHLCAPTRAEMLTGRFYARTGVRGVSTGQERLNLDEKTIAQYFKEAGYVTGAFGKWHNGMQHPYHPNARGFDEYYGFCSGHWGHYFSPELDHNNTLVRGDGYVTDDFTNHAMQFIEDNRDKPFFCYVPYCTPHSPMQVPDEFYDKFAEMNPSMKNRDPQKEQLGMTRAALAMCENVDWNVGRILKKLDDLDLANNTIVIDFADNGPNSFRWNGDMKGRKGSLDEGGTRVPCFIRMPGTIKPDTQITQIAGAVDFLPTLLDFAGIDANYPKPIDGRSLKPLLTGQKTDWPDRELIASRNNQVSVRNQTYRLDNDGKLFNILQDIGQRTDVSKQNPEITKQLMQVAKQYREEMLPRDDDRPFTVGYSANTPLPARDGVAHGEIKRSAPAPNCSYFTNWKTEEGTITWDVEVHEPGQYEAIVYYTCPKENVGVEIQAELLGQKTAASIQEAHDPEAYGPERDRFNRGAESPVKDFKAFSLGTLNLPKGRDNLTLSALKIPGEGAIEVRYVWLNRK</sequence>
<proteinExistence type="inferred from homology"/>
<dbReference type="AlphaFoldDB" id="A0A2S8FBF2"/>
<dbReference type="OrthoDB" id="9783154at2"/>
<dbReference type="PANTHER" id="PTHR42693">
    <property type="entry name" value="ARYLSULFATASE FAMILY MEMBER"/>
    <property type="match status" value="1"/>
</dbReference>